<accession>A0A553JWE4</accession>
<gene>
    <name evidence="2" type="ORF">FOJ82_15465</name>
</gene>
<keyword evidence="1" id="KW-0812">Transmembrane</keyword>
<proteinExistence type="predicted"/>
<feature type="transmembrane region" description="Helical" evidence="1">
    <location>
        <begin position="20"/>
        <end position="38"/>
    </location>
</feature>
<keyword evidence="1" id="KW-0472">Membrane</keyword>
<name>A0A553JWE4_9ACTN</name>
<dbReference type="PANTHER" id="PTHR35007:SF4">
    <property type="entry name" value="CONSERVED TRANSMEMBRANE PROTEIN-RELATED"/>
    <property type="match status" value="1"/>
</dbReference>
<feature type="transmembrane region" description="Helical" evidence="1">
    <location>
        <begin position="82"/>
        <end position="99"/>
    </location>
</feature>
<dbReference type="EMBL" id="VKKG01000007">
    <property type="protein sequence ID" value="TRY16776.1"/>
    <property type="molecule type" value="Genomic_DNA"/>
</dbReference>
<dbReference type="Proteomes" id="UP000317638">
    <property type="component" value="Unassembled WGS sequence"/>
</dbReference>
<dbReference type="PANTHER" id="PTHR35007">
    <property type="entry name" value="INTEGRAL MEMBRANE PROTEIN-RELATED"/>
    <property type="match status" value="1"/>
</dbReference>
<feature type="transmembrane region" description="Helical" evidence="1">
    <location>
        <begin position="59"/>
        <end position="76"/>
    </location>
</feature>
<evidence type="ECO:0000313" key="3">
    <source>
        <dbReference type="Proteomes" id="UP000317638"/>
    </source>
</evidence>
<sequence>MARRRGRVARDGRATVTALVQGLPGALLVALAVAVGIGPPAGSRLGRLRARVDARRGRARLFPLLVLVGLAVLPIAFGWRVLGWVVAAGIVVALVAWLVRRQVLERRRRVARDAAADAAHTLALLLRAGQIPTAALAEAAADHPCLAPAAATVRLGGDVAEALLESAREPGGEALAQLAGAWRVGEASGAPVAKVVAQVTETVRREQQLADVVATELSAARTSGRIMATLPLLAIALGMAAGADPVTFLFRESAGQLLLVAGVALAASGVVWTERIAATPDGRRGRS</sequence>
<feature type="transmembrane region" description="Helical" evidence="1">
    <location>
        <begin position="230"/>
        <end position="250"/>
    </location>
</feature>
<comment type="caution">
    <text evidence="2">The sequence shown here is derived from an EMBL/GenBank/DDBJ whole genome shotgun (WGS) entry which is preliminary data.</text>
</comment>
<organism evidence="2 3">
    <name type="scientific">Tessaracoccus rhinocerotis</name>
    <dbReference type="NCBI Taxonomy" id="1689449"/>
    <lineage>
        <taxon>Bacteria</taxon>
        <taxon>Bacillati</taxon>
        <taxon>Actinomycetota</taxon>
        <taxon>Actinomycetes</taxon>
        <taxon>Propionibacteriales</taxon>
        <taxon>Propionibacteriaceae</taxon>
        <taxon>Tessaracoccus</taxon>
    </lineage>
</organism>
<protein>
    <submittedName>
        <fullName evidence="2">Type II secretion system protein</fullName>
    </submittedName>
</protein>
<evidence type="ECO:0000313" key="2">
    <source>
        <dbReference type="EMBL" id="TRY16776.1"/>
    </source>
</evidence>
<evidence type="ECO:0000256" key="1">
    <source>
        <dbReference type="SAM" id="Phobius"/>
    </source>
</evidence>
<dbReference type="OrthoDB" id="3732900at2"/>
<keyword evidence="1" id="KW-1133">Transmembrane helix</keyword>
<feature type="transmembrane region" description="Helical" evidence="1">
    <location>
        <begin position="256"/>
        <end position="277"/>
    </location>
</feature>
<reference evidence="2 3" key="1">
    <citation type="submission" date="2019-07" db="EMBL/GenBank/DDBJ databases">
        <authorList>
            <person name="Zhou L.-Y."/>
        </authorList>
    </citation>
    <scope>NUCLEOTIDE SEQUENCE [LARGE SCALE GENOMIC DNA]</scope>
    <source>
        <strain evidence="2 3">YIM 101269</strain>
    </source>
</reference>
<dbReference type="AlphaFoldDB" id="A0A553JWE4"/>
<keyword evidence="3" id="KW-1185">Reference proteome</keyword>